<dbReference type="EMBL" id="LSRC01000045">
    <property type="protein sequence ID" value="KXI16430.1"/>
    <property type="molecule type" value="Genomic_DNA"/>
</dbReference>
<sequence length="55" mass="6133">MRHTYAIILKLSTKSSCATADTKPHQYACEGIDAISRSGRLQFCRYLVCHSAQSN</sequence>
<organism evidence="1 2">
    <name type="scientific">Gardnerella vaginalis</name>
    <dbReference type="NCBI Taxonomy" id="2702"/>
    <lineage>
        <taxon>Bacteria</taxon>
        <taxon>Bacillati</taxon>
        <taxon>Actinomycetota</taxon>
        <taxon>Actinomycetes</taxon>
        <taxon>Bifidobacteriales</taxon>
        <taxon>Bifidobacteriaceae</taxon>
        <taxon>Gardnerella</taxon>
    </lineage>
</organism>
<gene>
    <name evidence="1" type="ORF">HMPREF3230_01039</name>
</gene>
<dbReference type="Proteomes" id="UP000070505">
    <property type="component" value="Unassembled WGS sequence"/>
</dbReference>
<reference evidence="2" key="1">
    <citation type="submission" date="2016-02" db="EMBL/GenBank/DDBJ databases">
        <authorList>
            <person name="Mitreva M."/>
            <person name="Pepin K.H."/>
            <person name="Mihindukulasuriya K.A."/>
            <person name="Fulton R."/>
            <person name="Fronick C."/>
            <person name="O'Laughlin M."/>
            <person name="Miner T."/>
            <person name="Herter B."/>
            <person name="Rosa B.A."/>
            <person name="Cordes M."/>
            <person name="Tomlinson C."/>
            <person name="Wollam A."/>
            <person name="Palsikar V.B."/>
            <person name="Mardis E.R."/>
            <person name="Wilson R.K."/>
        </authorList>
    </citation>
    <scope>NUCLEOTIDE SEQUENCE [LARGE SCALE GENOMIC DNA]</scope>
    <source>
        <strain evidence="2">CMW7778B</strain>
    </source>
</reference>
<proteinExistence type="predicted"/>
<evidence type="ECO:0000313" key="2">
    <source>
        <dbReference type="Proteomes" id="UP000070505"/>
    </source>
</evidence>
<comment type="caution">
    <text evidence="1">The sequence shown here is derived from an EMBL/GenBank/DDBJ whole genome shotgun (WGS) entry which is preliminary data.</text>
</comment>
<accession>A0A135Z447</accession>
<evidence type="ECO:0000313" key="1">
    <source>
        <dbReference type="EMBL" id="KXI16430.1"/>
    </source>
</evidence>
<name>A0A135Z447_GARVA</name>
<dbReference type="AlphaFoldDB" id="A0A135Z447"/>
<dbReference type="PATRIC" id="fig|2702.101.peg.1026"/>
<protein>
    <submittedName>
        <fullName evidence="1">Uncharacterized protein</fullName>
    </submittedName>
</protein>